<comment type="caution">
    <text evidence="2">The sequence shown here is derived from an EMBL/GenBank/DDBJ whole genome shotgun (WGS) entry which is preliminary data.</text>
</comment>
<protein>
    <submittedName>
        <fullName evidence="2">Glyoxalase</fullName>
    </submittedName>
</protein>
<dbReference type="RefSeq" id="WP_095507170.1">
    <property type="nucleotide sequence ID" value="NZ_BSNC01000016.1"/>
</dbReference>
<organism evidence="2 3">
    <name type="scientific">Paraferrimonas sedimenticola</name>
    <dbReference type="NCBI Taxonomy" id="375674"/>
    <lineage>
        <taxon>Bacteria</taxon>
        <taxon>Pseudomonadati</taxon>
        <taxon>Pseudomonadota</taxon>
        <taxon>Gammaproteobacteria</taxon>
        <taxon>Alteromonadales</taxon>
        <taxon>Ferrimonadaceae</taxon>
        <taxon>Paraferrimonas</taxon>
    </lineage>
</organism>
<evidence type="ECO:0000259" key="1">
    <source>
        <dbReference type="PROSITE" id="PS51819"/>
    </source>
</evidence>
<feature type="domain" description="VOC" evidence="1">
    <location>
        <begin position="3"/>
        <end position="127"/>
    </location>
</feature>
<proteinExistence type="predicted"/>
<dbReference type="InterPro" id="IPR029068">
    <property type="entry name" value="Glyas_Bleomycin-R_OHBP_Dase"/>
</dbReference>
<dbReference type="InterPro" id="IPR051332">
    <property type="entry name" value="Fosfomycin_Res_Enzymes"/>
</dbReference>
<dbReference type="Proteomes" id="UP001161422">
    <property type="component" value="Unassembled WGS sequence"/>
</dbReference>
<evidence type="ECO:0000313" key="3">
    <source>
        <dbReference type="Proteomes" id="UP001161422"/>
    </source>
</evidence>
<dbReference type="AlphaFoldDB" id="A0AA37W2N1"/>
<dbReference type="InterPro" id="IPR037523">
    <property type="entry name" value="VOC_core"/>
</dbReference>
<accession>A0AA37W2N1</accession>
<dbReference type="PANTHER" id="PTHR36113:SF3">
    <property type="entry name" value="SLL5075 PROTEIN"/>
    <property type="match status" value="1"/>
</dbReference>
<name>A0AA37W2N1_9GAMM</name>
<dbReference type="SUPFAM" id="SSF54593">
    <property type="entry name" value="Glyoxalase/Bleomycin resistance protein/Dihydroxybiphenyl dioxygenase"/>
    <property type="match status" value="1"/>
</dbReference>
<dbReference type="Gene3D" id="3.10.180.10">
    <property type="entry name" value="2,3-Dihydroxybiphenyl 1,2-Dioxygenase, domain 1"/>
    <property type="match status" value="1"/>
</dbReference>
<reference evidence="2" key="1">
    <citation type="journal article" date="2014" name="Int. J. Syst. Evol. Microbiol.">
        <title>Complete genome sequence of Corynebacterium casei LMG S-19264T (=DSM 44701T), isolated from a smear-ripened cheese.</title>
        <authorList>
            <consortium name="US DOE Joint Genome Institute (JGI-PGF)"/>
            <person name="Walter F."/>
            <person name="Albersmeier A."/>
            <person name="Kalinowski J."/>
            <person name="Ruckert C."/>
        </authorList>
    </citation>
    <scope>NUCLEOTIDE SEQUENCE</scope>
    <source>
        <strain evidence="2">NBRC 101628</strain>
    </source>
</reference>
<gene>
    <name evidence="2" type="ORF">GCM10007895_33590</name>
</gene>
<sequence length="140" mass="16105">MLRIEHINLVVEDLDRALLFYRAAMPHWRVRGKGSDTWHGKPRNWLHFGDDYQYITLNDNGEGNPRDLTGHSSGLAHFGIVTDNLDALIVRVTEAGFPIHKPGSDEPHRNNVYFLDPDGVEVEFSQYTSDLPELRNYYPD</sequence>
<dbReference type="InterPro" id="IPR004360">
    <property type="entry name" value="Glyas_Fos-R_dOase_dom"/>
</dbReference>
<dbReference type="Pfam" id="PF00903">
    <property type="entry name" value="Glyoxalase"/>
    <property type="match status" value="1"/>
</dbReference>
<evidence type="ECO:0000313" key="2">
    <source>
        <dbReference type="EMBL" id="GLP98052.1"/>
    </source>
</evidence>
<dbReference type="PANTHER" id="PTHR36113">
    <property type="entry name" value="LYASE, PUTATIVE-RELATED-RELATED"/>
    <property type="match status" value="1"/>
</dbReference>
<dbReference type="PROSITE" id="PS51819">
    <property type="entry name" value="VOC"/>
    <property type="match status" value="1"/>
</dbReference>
<keyword evidence="3" id="KW-1185">Reference proteome</keyword>
<dbReference type="EMBL" id="BSNC01000016">
    <property type="protein sequence ID" value="GLP98052.1"/>
    <property type="molecule type" value="Genomic_DNA"/>
</dbReference>
<reference evidence="2" key="2">
    <citation type="submission" date="2023-01" db="EMBL/GenBank/DDBJ databases">
        <title>Draft genome sequence of Paraferrimonas sedimenticola strain NBRC 101628.</title>
        <authorList>
            <person name="Sun Q."/>
            <person name="Mori K."/>
        </authorList>
    </citation>
    <scope>NUCLEOTIDE SEQUENCE</scope>
    <source>
        <strain evidence="2">NBRC 101628</strain>
    </source>
</reference>